<dbReference type="InterPro" id="IPR051678">
    <property type="entry name" value="AGP_Transferase"/>
</dbReference>
<dbReference type="CDD" id="cd05154">
    <property type="entry name" value="ACAD10_11_N-like"/>
    <property type="match status" value="1"/>
</dbReference>
<keyword evidence="2" id="KW-0418">Kinase</keyword>
<dbReference type="Gene3D" id="3.90.1200.10">
    <property type="match status" value="1"/>
</dbReference>
<dbReference type="GO" id="GO:0016301">
    <property type="term" value="F:kinase activity"/>
    <property type="evidence" value="ECO:0007669"/>
    <property type="project" value="UniProtKB-KW"/>
</dbReference>
<protein>
    <submittedName>
        <fullName evidence="2">Predicted kinase, aminoglycoside phosphotransferase (APT) family</fullName>
    </submittedName>
</protein>
<dbReference type="RefSeq" id="WP_217630624.1">
    <property type="nucleotide sequence ID" value="NZ_FMVT01000001.1"/>
</dbReference>
<keyword evidence="3" id="KW-1185">Reference proteome</keyword>
<keyword evidence="2" id="KW-0808">Transferase</keyword>
<dbReference type="Proteomes" id="UP000199502">
    <property type="component" value="Unassembled WGS sequence"/>
</dbReference>
<feature type="domain" description="Aminoglycoside phosphotransferase" evidence="1">
    <location>
        <begin position="28"/>
        <end position="281"/>
    </location>
</feature>
<reference evidence="2 3" key="1">
    <citation type="submission" date="2016-10" db="EMBL/GenBank/DDBJ databases">
        <authorList>
            <person name="de Groot N.N."/>
        </authorList>
    </citation>
    <scope>NUCLEOTIDE SEQUENCE [LARGE SCALE GENOMIC DNA]</scope>
    <source>
        <strain evidence="2 3">CGMCC 1.8925</strain>
    </source>
</reference>
<dbReference type="SUPFAM" id="SSF56112">
    <property type="entry name" value="Protein kinase-like (PK-like)"/>
    <property type="match status" value="1"/>
</dbReference>
<dbReference type="Pfam" id="PF01636">
    <property type="entry name" value="APH"/>
    <property type="match status" value="1"/>
</dbReference>
<accession>A0A1G5C513</accession>
<dbReference type="STRING" id="336292.SAMN05660710_00409"/>
<sequence length="335" mass="35754">MSLTDNPALNAWLSDALDMPGARVVAAEKLSGGAIQENWAVTAQAGEQTRRLVIRRDAPATIAASRSRAEEYALIAAAHRAGVRVPEPLGFCDDPAILGAPFAAMAWVSGTGYGPKVVRDLTLGGDRAELGCELGRQMALIHAVRPDAGLAAILGPRPADPALEAVALLRAWLDARPAPRPGLEWALRWAERHAPPPGPVTLTHQDFRSGNFLVDGQGLTAVLDWEFAGWSDPASDLGWFCARCWRFSRPDLDGGGIASRQDVLAGYAGAGGTVPDPARVAWWEVLAHARWAVIALQQGDRHASGAERSLHLALTGRIADTLEYQLLQMTRPEAA</sequence>
<dbReference type="AlphaFoldDB" id="A0A1G5C513"/>
<evidence type="ECO:0000259" key="1">
    <source>
        <dbReference type="Pfam" id="PF01636"/>
    </source>
</evidence>
<dbReference type="Gene3D" id="3.30.200.20">
    <property type="entry name" value="Phosphorylase Kinase, domain 1"/>
    <property type="match status" value="1"/>
</dbReference>
<dbReference type="InterPro" id="IPR041726">
    <property type="entry name" value="ACAD10_11_N"/>
</dbReference>
<evidence type="ECO:0000313" key="2">
    <source>
        <dbReference type="EMBL" id="SCX97436.1"/>
    </source>
</evidence>
<dbReference type="InterPro" id="IPR002575">
    <property type="entry name" value="Aminoglycoside_PTrfase"/>
</dbReference>
<dbReference type="PANTHER" id="PTHR21310">
    <property type="entry name" value="AMINOGLYCOSIDE PHOSPHOTRANSFERASE-RELATED-RELATED"/>
    <property type="match status" value="1"/>
</dbReference>
<name>A0A1G5C513_9RHOB</name>
<dbReference type="InterPro" id="IPR011009">
    <property type="entry name" value="Kinase-like_dom_sf"/>
</dbReference>
<gene>
    <name evidence="2" type="ORF">SAMN05660710_00409</name>
</gene>
<dbReference type="EMBL" id="FMVT01000001">
    <property type="protein sequence ID" value="SCX97436.1"/>
    <property type="molecule type" value="Genomic_DNA"/>
</dbReference>
<evidence type="ECO:0000313" key="3">
    <source>
        <dbReference type="Proteomes" id="UP000199502"/>
    </source>
</evidence>
<organism evidence="2 3">
    <name type="scientific">Paracoccus tibetensis</name>
    <dbReference type="NCBI Taxonomy" id="336292"/>
    <lineage>
        <taxon>Bacteria</taxon>
        <taxon>Pseudomonadati</taxon>
        <taxon>Pseudomonadota</taxon>
        <taxon>Alphaproteobacteria</taxon>
        <taxon>Rhodobacterales</taxon>
        <taxon>Paracoccaceae</taxon>
        <taxon>Paracoccus</taxon>
    </lineage>
</organism>
<dbReference type="PANTHER" id="PTHR21310:SF57">
    <property type="entry name" value="BLR2944 PROTEIN"/>
    <property type="match status" value="1"/>
</dbReference>
<proteinExistence type="predicted"/>